<comment type="caution">
    <text evidence="4">The sequence shown here is derived from an EMBL/GenBank/DDBJ whole genome shotgun (WGS) entry which is preliminary data.</text>
</comment>
<accession>A0ABS6U7U2</accession>
<feature type="domain" description="Helix-turn-helix type 11" evidence="1">
    <location>
        <begin position="5"/>
        <end position="57"/>
    </location>
</feature>
<dbReference type="InterPro" id="IPR028349">
    <property type="entry name" value="PafC-like"/>
</dbReference>
<reference evidence="4 5" key="1">
    <citation type="submission" date="2020-11" db="EMBL/GenBank/DDBJ databases">
        <title>Pseudonocardia abyssalis sp. nov. and Pseudonocardia oceani sp. nov., description and phylogenomic analysis of two novel actinomycetes isolated from the deep Southern Ocean.</title>
        <authorList>
            <person name="Parra J."/>
        </authorList>
    </citation>
    <scope>NUCLEOTIDE SEQUENCE [LARGE SCALE GENOMIC DNA]</scope>
    <source>
        <strain evidence="5">KRD185</strain>
    </source>
</reference>
<dbReference type="Pfam" id="PF13280">
    <property type="entry name" value="WYL"/>
    <property type="match status" value="1"/>
</dbReference>
<dbReference type="PIRSF" id="PIRSF016838">
    <property type="entry name" value="PafC"/>
    <property type="match status" value="1"/>
</dbReference>
<dbReference type="EMBL" id="JADQDF010000001">
    <property type="protein sequence ID" value="MBW0128283.1"/>
    <property type="molecule type" value="Genomic_DNA"/>
</dbReference>
<evidence type="ECO:0000259" key="1">
    <source>
        <dbReference type="Pfam" id="PF08279"/>
    </source>
</evidence>
<gene>
    <name evidence="4" type="ORF">I4I82_11355</name>
</gene>
<organism evidence="4 5">
    <name type="scientific">Pseudonocardia oceani</name>
    <dbReference type="NCBI Taxonomy" id="2792013"/>
    <lineage>
        <taxon>Bacteria</taxon>
        <taxon>Bacillati</taxon>
        <taxon>Actinomycetota</taxon>
        <taxon>Actinomycetes</taxon>
        <taxon>Pseudonocardiales</taxon>
        <taxon>Pseudonocardiaceae</taxon>
        <taxon>Pseudonocardia</taxon>
    </lineage>
</organism>
<dbReference type="PROSITE" id="PS52050">
    <property type="entry name" value="WYL"/>
    <property type="match status" value="1"/>
</dbReference>
<dbReference type="InterPro" id="IPR051534">
    <property type="entry name" value="CBASS_pafABC_assoc_protein"/>
</dbReference>
<feature type="domain" description="WYL" evidence="2">
    <location>
        <begin position="134"/>
        <end position="200"/>
    </location>
</feature>
<dbReference type="Pfam" id="PF25583">
    <property type="entry name" value="WCX"/>
    <property type="match status" value="1"/>
</dbReference>
<evidence type="ECO:0000259" key="3">
    <source>
        <dbReference type="Pfam" id="PF25583"/>
    </source>
</evidence>
<dbReference type="InterPro" id="IPR057727">
    <property type="entry name" value="WCX_dom"/>
</dbReference>
<proteinExistence type="predicted"/>
<evidence type="ECO:0000313" key="5">
    <source>
        <dbReference type="Proteomes" id="UP000694300"/>
    </source>
</evidence>
<dbReference type="Pfam" id="PF08279">
    <property type="entry name" value="HTH_11"/>
    <property type="match status" value="1"/>
</dbReference>
<evidence type="ECO:0000259" key="2">
    <source>
        <dbReference type="Pfam" id="PF13280"/>
    </source>
</evidence>
<feature type="domain" description="WCX" evidence="3">
    <location>
        <begin position="229"/>
        <end position="304"/>
    </location>
</feature>
<evidence type="ECO:0000313" key="4">
    <source>
        <dbReference type="EMBL" id="MBW0128283.1"/>
    </source>
</evidence>
<name>A0ABS6U7U2_9PSEU</name>
<dbReference type="RefSeq" id="WP_218594219.1">
    <property type="nucleotide sequence ID" value="NZ_JADQDE010000430.1"/>
</dbReference>
<protein>
    <submittedName>
        <fullName evidence="4">WYL domain-containing protein</fullName>
    </submittedName>
</protein>
<dbReference type="PANTHER" id="PTHR34580">
    <property type="match status" value="1"/>
</dbReference>
<dbReference type="PANTHER" id="PTHR34580:SF1">
    <property type="entry name" value="PROTEIN PAFC"/>
    <property type="match status" value="1"/>
</dbReference>
<dbReference type="InterPro" id="IPR026881">
    <property type="entry name" value="WYL_dom"/>
</dbReference>
<dbReference type="Proteomes" id="UP000694300">
    <property type="component" value="Unassembled WGS sequence"/>
</dbReference>
<keyword evidence="5" id="KW-1185">Reference proteome</keyword>
<sequence>MRADRLLSLLLLLRHRGRMSAAALARELECSTRTVLRDVEALSAAGVPVYAERGRSGGFALLPGYSTDLTGLTHDEARALLVAGSRAPSPALASAMRKVVAALPDAQRDTATRAAGRVLLTPDRMLRTGSPAPPVLRTVQESVFASRRLRIRYAASGQEARSRTVDPVGLVDAGGQWYLLATHDGAERIYRLSRMEQAEVLDEAAAPVGDVDLEELWKRRRSAFRASLPRYAVRVRVRPDRRDGLLRTAATLDAERVVGDRLELDLRFGDIGHALVTVWAMGADAEALDPPELRAALAERAAATAALYVGA</sequence>
<dbReference type="InterPro" id="IPR013196">
    <property type="entry name" value="HTH_11"/>
</dbReference>